<organism evidence="1 2">
    <name type="scientific">Gaiella occulta</name>
    <dbReference type="NCBI Taxonomy" id="1002870"/>
    <lineage>
        <taxon>Bacteria</taxon>
        <taxon>Bacillati</taxon>
        <taxon>Actinomycetota</taxon>
        <taxon>Thermoleophilia</taxon>
        <taxon>Gaiellales</taxon>
        <taxon>Gaiellaceae</taxon>
        <taxon>Gaiella</taxon>
    </lineage>
</organism>
<protein>
    <recommendedName>
        <fullName evidence="3">HD domain-containing protein</fullName>
    </recommendedName>
</protein>
<comment type="caution">
    <text evidence="1">The sequence shown here is derived from an EMBL/GenBank/DDBJ whole genome shotgun (WGS) entry which is preliminary data.</text>
</comment>
<reference evidence="1 2" key="1">
    <citation type="submission" date="2018-07" db="EMBL/GenBank/DDBJ databases">
        <title>High-quality-draft genome sequence of Gaiella occulta.</title>
        <authorList>
            <person name="Severino R."/>
            <person name="Froufe H.J.C."/>
            <person name="Rainey F.A."/>
            <person name="Barroso C."/>
            <person name="Albuquerque L."/>
            <person name="Lobo-Da-Cunha A."/>
            <person name="Da Costa M.S."/>
            <person name="Egas C."/>
        </authorList>
    </citation>
    <scope>NUCLEOTIDE SEQUENCE [LARGE SCALE GENOMIC DNA]</scope>
    <source>
        <strain evidence="1 2">F2-233</strain>
    </source>
</reference>
<dbReference type="Proteomes" id="UP000254134">
    <property type="component" value="Unassembled WGS sequence"/>
</dbReference>
<proteinExistence type="predicted"/>
<dbReference type="AlphaFoldDB" id="A0A7M2YXN2"/>
<accession>A0A7M2YXN2</accession>
<name>A0A7M2YXN2_9ACTN</name>
<sequence length="209" mass="22910">MPDGVIVTPAPGALPADRAFSDEFLELRRLALEWIGPYYDGVHLSRAGDWLLAVEPEAPEPLVLAALMHDMERSIRGGPILDKGRQAWDDVDYNRAHCDRSAAVVAGWLVGKGASARFVEGVLPIREHEFGGSPEGDLMQAADSISFLEVNGQLVAGWVLDGSCSLEKGREKLRWMCERVRLDHARATARDRLEAVLAELDQRLAEAAS</sequence>
<dbReference type="OrthoDB" id="6182181at2"/>
<gene>
    <name evidence="1" type="ORF">Gocc_1634</name>
</gene>
<evidence type="ECO:0000313" key="2">
    <source>
        <dbReference type="Proteomes" id="UP000254134"/>
    </source>
</evidence>
<keyword evidence="2" id="KW-1185">Reference proteome</keyword>
<dbReference type="RefSeq" id="WP_147281220.1">
    <property type="nucleotide sequence ID" value="NZ_QQZY01000003.1"/>
</dbReference>
<dbReference type="EMBL" id="QQZY01000003">
    <property type="protein sequence ID" value="RDI74745.1"/>
    <property type="molecule type" value="Genomic_DNA"/>
</dbReference>
<evidence type="ECO:0000313" key="1">
    <source>
        <dbReference type="EMBL" id="RDI74745.1"/>
    </source>
</evidence>
<reference evidence="2" key="2">
    <citation type="journal article" date="2019" name="MicrobiologyOpen">
        <title>High-quality draft genome sequence of Gaiella occulta isolated from a 150 meter deep mineral water borehole and comparison with the genome sequences of other deep-branching lineages of the phylum Actinobacteria.</title>
        <authorList>
            <person name="Severino R."/>
            <person name="Froufe H.J.C."/>
            <person name="Barroso C."/>
            <person name="Albuquerque L."/>
            <person name="Lobo-da-Cunha A."/>
            <person name="da Costa M.S."/>
            <person name="Egas C."/>
        </authorList>
    </citation>
    <scope>NUCLEOTIDE SEQUENCE [LARGE SCALE GENOMIC DNA]</scope>
    <source>
        <strain evidence="2">F2-233</strain>
    </source>
</reference>
<evidence type="ECO:0008006" key="3">
    <source>
        <dbReference type="Google" id="ProtNLM"/>
    </source>
</evidence>
<dbReference type="SUPFAM" id="SSF109604">
    <property type="entry name" value="HD-domain/PDEase-like"/>
    <property type="match status" value="1"/>
</dbReference>